<organism evidence="1 2">
    <name type="scientific">Heterorhabditis bacteriophora</name>
    <name type="common">Entomopathogenic nematode worm</name>
    <dbReference type="NCBI Taxonomy" id="37862"/>
    <lineage>
        <taxon>Eukaryota</taxon>
        <taxon>Metazoa</taxon>
        <taxon>Ecdysozoa</taxon>
        <taxon>Nematoda</taxon>
        <taxon>Chromadorea</taxon>
        <taxon>Rhabditida</taxon>
        <taxon>Rhabditina</taxon>
        <taxon>Rhabditomorpha</taxon>
        <taxon>Strongyloidea</taxon>
        <taxon>Heterorhabditidae</taxon>
        <taxon>Heterorhabditis</taxon>
    </lineage>
</organism>
<dbReference type="AlphaFoldDB" id="A0A1I7X4A5"/>
<accession>A0A1I7X4A5</accession>
<name>A0A1I7X4A5_HETBA</name>
<evidence type="ECO:0000313" key="1">
    <source>
        <dbReference type="Proteomes" id="UP000095283"/>
    </source>
</evidence>
<protein>
    <submittedName>
        <fullName evidence="2">TPP_enzyme_M domain-containing protein</fullName>
    </submittedName>
</protein>
<proteinExistence type="predicted"/>
<reference evidence="2" key="1">
    <citation type="submission" date="2016-11" db="UniProtKB">
        <authorList>
            <consortium name="WormBaseParasite"/>
        </authorList>
    </citation>
    <scope>IDENTIFICATION</scope>
</reference>
<evidence type="ECO:0000313" key="2">
    <source>
        <dbReference type="WBParaSite" id="Hba_12215"/>
    </source>
</evidence>
<dbReference type="Proteomes" id="UP000095283">
    <property type="component" value="Unplaced"/>
</dbReference>
<dbReference type="WBParaSite" id="Hba_12215">
    <property type="protein sequence ID" value="Hba_12215"/>
    <property type="gene ID" value="Hba_12215"/>
</dbReference>
<keyword evidence="1" id="KW-1185">Reference proteome</keyword>
<sequence length="86" mass="9391">MYHLLKCCAYAVTLTTKSLKRAVGESRNVVELLADRCPVVVATGGITPSLSDTSVVHNQSRSALCSTPSNKLTITIQSERLKNWAW</sequence>